<dbReference type="Proteomes" id="UP001497453">
    <property type="component" value="Chromosome 1"/>
</dbReference>
<accession>A0ABP1CFA6</accession>
<feature type="signal peptide" evidence="3">
    <location>
        <begin position="1"/>
        <end position="21"/>
    </location>
</feature>
<keyword evidence="3" id="KW-0732">Signal</keyword>
<keyword evidence="2" id="KW-0472">Membrane</keyword>
<feature type="chain" id="PRO_5046498789" description="Transmembrane protein" evidence="3">
    <location>
        <begin position="22"/>
        <end position="330"/>
    </location>
</feature>
<keyword evidence="2" id="KW-0812">Transmembrane</keyword>
<evidence type="ECO:0008006" key="6">
    <source>
        <dbReference type="Google" id="ProtNLM"/>
    </source>
</evidence>
<feature type="region of interest" description="Disordered" evidence="1">
    <location>
        <begin position="300"/>
        <end position="330"/>
    </location>
</feature>
<dbReference type="EMBL" id="OZ037944">
    <property type="protein sequence ID" value="CAL1694320.1"/>
    <property type="molecule type" value="Genomic_DNA"/>
</dbReference>
<organism evidence="4 5">
    <name type="scientific">Somion occarium</name>
    <dbReference type="NCBI Taxonomy" id="3059160"/>
    <lineage>
        <taxon>Eukaryota</taxon>
        <taxon>Fungi</taxon>
        <taxon>Dikarya</taxon>
        <taxon>Basidiomycota</taxon>
        <taxon>Agaricomycotina</taxon>
        <taxon>Agaricomycetes</taxon>
        <taxon>Polyporales</taxon>
        <taxon>Cerrenaceae</taxon>
        <taxon>Somion</taxon>
    </lineage>
</organism>
<evidence type="ECO:0000313" key="5">
    <source>
        <dbReference type="Proteomes" id="UP001497453"/>
    </source>
</evidence>
<evidence type="ECO:0000256" key="2">
    <source>
        <dbReference type="SAM" id="Phobius"/>
    </source>
</evidence>
<reference evidence="5" key="1">
    <citation type="submission" date="2024-04" db="EMBL/GenBank/DDBJ databases">
        <authorList>
            <person name="Shaw F."/>
            <person name="Minotto A."/>
        </authorList>
    </citation>
    <scope>NUCLEOTIDE SEQUENCE [LARGE SCALE GENOMIC DNA]</scope>
</reference>
<protein>
    <recommendedName>
        <fullName evidence="6">Transmembrane protein</fullName>
    </recommendedName>
</protein>
<evidence type="ECO:0000313" key="4">
    <source>
        <dbReference type="EMBL" id="CAL1694320.1"/>
    </source>
</evidence>
<name>A0ABP1CFA6_9APHY</name>
<feature type="transmembrane region" description="Helical" evidence="2">
    <location>
        <begin position="214"/>
        <end position="236"/>
    </location>
</feature>
<evidence type="ECO:0000256" key="3">
    <source>
        <dbReference type="SAM" id="SignalP"/>
    </source>
</evidence>
<sequence>MVLNFVGTAIYLFALDDVLVAHDGLEHQNHRVNLTLSPATDQQLSFDRAIVSDTTPSGIGSPYQNTDDTTFTYSPGWQINNDFRIPITARPAAFHETSTQGASVSINFTSSVGISVNGSRSCGHGLYTAALTSDKLGSGLQETYNASTHWFISDSLLCYRGDLDPAAQYQFLLSDASAAPLALSYAKFCKVNITESTTLVSADLTLASKPELDIGLTVGPVLAVVIIVLFLLFLFFRRSHRQLSEDAESTFGDISPYILDVVAANVHMSSNTTLTASIDTNTGNGGNGHRIEAITPASVNVPNQTDSSTSSNPLPATQPNTQVPMPTRPS</sequence>
<proteinExistence type="predicted"/>
<gene>
    <name evidence="4" type="ORF">GFSPODELE1_LOCUS250</name>
</gene>
<evidence type="ECO:0000256" key="1">
    <source>
        <dbReference type="SAM" id="MobiDB-lite"/>
    </source>
</evidence>
<keyword evidence="2" id="KW-1133">Transmembrane helix</keyword>
<keyword evidence="5" id="KW-1185">Reference proteome</keyword>